<protein>
    <submittedName>
        <fullName evidence="2">Uncharacterized protein</fullName>
    </submittedName>
</protein>
<evidence type="ECO:0000313" key="2">
    <source>
        <dbReference type="WBParaSite" id="ES5_v2.g25717.t1"/>
    </source>
</evidence>
<dbReference type="WBParaSite" id="ES5_v2.g25717.t1">
    <property type="protein sequence ID" value="ES5_v2.g25717.t1"/>
    <property type="gene ID" value="ES5_v2.g25717"/>
</dbReference>
<evidence type="ECO:0000313" key="1">
    <source>
        <dbReference type="Proteomes" id="UP000887579"/>
    </source>
</evidence>
<name>A0AC34G844_9BILA</name>
<dbReference type="Proteomes" id="UP000887579">
    <property type="component" value="Unplaced"/>
</dbReference>
<organism evidence="1 2">
    <name type="scientific">Panagrolaimus sp. ES5</name>
    <dbReference type="NCBI Taxonomy" id="591445"/>
    <lineage>
        <taxon>Eukaryota</taxon>
        <taxon>Metazoa</taxon>
        <taxon>Ecdysozoa</taxon>
        <taxon>Nematoda</taxon>
        <taxon>Chromadorea</taxon>
        <taxon>Rhabditida</taxon>
        <taxon>Tylenchina</taxon>
        <taxon>Panagrolaimomorpha</taxon>
        <taxon>Panagrolaimoidea</taxon>
        <taxon>Panagrolaimidae</taxon>
        <taxon>Panagrolaimus</taxon>
    </lineage>
</organism>
<reference evidence="2" key="1">
    <citation type="submission" date="2022-11" db="UniProtKB">
        <authorList>
            <consortium name="WormBaseParasite"/>
        </authorList>
    </citation>
    <scope>IDENTIFICATION</scope>
</reference>
<proteinExistence type="predicted"/>
<sequence length="330" mass="37534">MIENKVCEQPMLYSILFALTNYTLFGDHKQPLCYIHYDVNQPTARYFLPNNNLDLLRDIDYQAYRKEGCNVIAVKIRSIVVDHKKCPGEKYTVDDTKLPRPLLVCTCNGTKIDTITTKETKFCDEELRKNIGSKYDEIKDKLMPKCLVTKCPVKNFDENVSFNAVLENASIDMTTKSIFCYMELVKDSEITNENEIHNFSLSAGIASLENGYGEKCFNLYSETEGKGVSDEKPFCGSINDGKILCCIIGMGKEGNELPIQLLDEITEKVVEQRVIRNPALIKKLYQNQKSLKCRTSKITREFGYGNVCKYPHGCFWTDSSIGEVKTTVSF</sequence>
<accession>A0AC34G844</accession>